<dbReference type="STRING" id="195883.A0A482WV55"/>
<gene>
    <name evidence="2" type="ORF">LSTR_LSTR016102</name>
</gene>
<dbReference type="Proteomes" id="UP000291343">
    <property type="component" value="Unassembled WGS sequence"/>
</dbReference>
<organism evidence="2 3">
    <name type="scientific">Laodelphax striatellus</name>
    <name type="common">Small brown planthopper</name>
    <name type="synonym">Delphax striatella</name>
    <dbReference type="NCBI Taxonomy" id="195883"/>
    <lineage>
        <taxon>Eukaryota</taxon>
        <taxon>Metazoa</taxon>
        <taxon>Ecdysozoa</taxon>
        <taxon>Arthropoda</taxon>
        <taxon>Hexapoda</taxon>
        <taxon>Insecta</taxon>
        <taxon>Pterygota</taxon>
        <taxon>Neoptera</taxon>
        <taxon>Paraneoptera</taxon>
        <taxon>Hemiptera</taxon>
        <taxon>Auchenorrhyncha</taxon>
        <taxon>Fulgoroidea</taxon>
        <taxon>Delphacidae</taxon>
        <taxon>Criomorphinae</taxon>
        <taxon>Laodelphax</taxon>
    </lineage>
</organism>
<dbReference type="PROSITE" id="PS50022">
    <property type="entry name" value="FA58C_3"/>
    <property type="match status" value="1"/>
</dbReference>
<evidence type="ECO:0000259" key="1">
    <source>
        <dbReference type="PROSITE" id="PS50022"/>
    </source>
</evidence>
<proteinExistence type="predicted"/>
<dbReference type="EMBL" id="QKKF02024232">
    <property type="protein sequence ID" value="RZF37489.1"/>
    <property type="molecule type" value="Genomic_DNA"/>
</dbReference>
<dbReference type="InterPro" id="IPR008979">
    <property type="entry name" value="Galactose-bd-like_sf"/>
</dbReference>
<dbReference type="AlphaFoldDB" id="A0A482WV55"/>
<dbReference type="PANTHER" id="PTHR24543">
    <property type="entry name" value="MULTICOPPER OXIDASE-RELATED"/>
    <property type="match status" value="1"/>
</dbReference>
<dbReference type="PROSITE" id="PS01285">
    <property type="entry name" value="FA58C_1"/>
    <property type="match status" value="1"/>
</dbReference>
<name>A0A482WV55_LAOST</name>
<keyword evidence="3" id="KW-1185">Reference proteome</keyword>
<sequence length="65" mass="7425">EFSWTPAENTYYQFITINLHEATEVTGITTQGRASTLEFVTEYIVQYSDDGEIWRSVIDANGDTE</sequence>
<dbReference type="InParanoid" id="A0A482WV55"/>
<dbReference type="Gene3D" id="2.60.120.260">
    <property type="entry name" value="Galactose-binding domain-like"/>
    <property type="match status" value="1"/>
</dbReference>
<evidence type="ECO:0000313" key="3">
    <source>
        <dbReference type="Proteomes" id="UP000291343"/>
    </source>
</evidence>
<accession>A0A482WV55</accession>
<feature type="non-terminal residue" evidence="2">
    <location>
        <position position="1"/>
    </location>
</feature>
<dbReference type="Pfam" id="PF00754">
    <property type="entry name" value="F5_F8_type_C"/>
    <property type="match status" value="1"/>
</dbReference>
<feature type="domain" description="F5/8 type C" evidence="1">
    <location>
        <begin position="1"/>
        <end position="65"/>
    </location>
</feature>
<reference evidence="2 3" key="1">
    <citation type="journal article" date="2017" name="Gigascience">
        <title>Genome sequence of the small brown planthopper, Laodelphax striatellus.</title>
        <authorList>
            <person name="Zhu J."/>
            <person name="Jiang F."/>
            <person name="Wang X."/>
            <person name="Yang P."/>
            <person name="Bao Y."/>
            <person name="Zhao W."/>
            <person name="Wang W."/>
            <person name="Lu H."/>
            <person name="Wang Q."/>
            <person name="Cui N."/>
            <person name="Li J."/>
            <person name="Chen X."/>
            <person name="Luo L."/>
            <person name="Yu J."/>
            <person name="Kang L."/>
            <person name="Cui F."/>
        </authorList>
    </citation>
    <scope>NUCLEOTIDE SEQUENCE [LARGE SCALE GENOMIC DNA]</scope>
    <source>
        <strain evidence="2">Lst14</strain>
    </source>
</reference>
<dbReference type="InterPro" id="IPR000421">
    <property type="entry name" value="FA58C"/>
</dbReference>
<dbReference type="OrthoDB" id="8056931at2759"/>
<dbReference type="SUPFAM" id="SSF49785">
    <property type="entry name" value="Galactose-binding domain-like"/>
    <property type="match status" value="1"/>
</dbReference>
<protein>
    <recommendedName>
        <fullName evidence="1">F5/8 type C domain-containing protein</fullName>
    </recommendedName>
</protein>
<feature type="non-terminal residue" evidence="2">
    <location>
        <position position="65"/>
    </location>
</feature>
<comment type="caution">
    <text evidence="2">The sequence shown here is derived from an EMBL/GenBank/DDBJ whole genome shotgun (WGS) entry which is preliminary data.</text>
</comment>
<evidence type="ECO:0000313" key="2">
    <source>
        <dbReference type="EMBL" id="RZF37489.1"/>
    </source>
</evidence>